<dbReference type="Proteomes" id="UP000190814">
    <property type="component" value="Unassembled WGS sequence"/>
</dbReference>
<dbReference type="InterPro" id="IPR008964">
    <property type="entry name" value="Invasin/intimin_cell_adhesion"/>
</dbReference>
<dbReference type="SUPFAM" id="SSF49373">
    <property type="entry name" value="Invasin/intimin cell-adhesion fragments"/>
    <property type="match status" value="1"/>
</dbReference>
<dbReference type="Gene3D" id="2.60.40.1080">
    <property type="match status" value="1"/>
</dbReference>
<dbReference type="AlphaFoldDB" id="A0A1T4V5X5"/>
<dbReference type="SUPFAM" id="SSF51126">
    <property type="entry name" value="Pectin lyase-like"/>
    <property type="match status" value="1"/>
</dbReference>
<keyword evidence="3" id="KW-1185">Reference proteome</keyword>
<evidence type="ECO:0000313" key="2">
    <source>
        <dbReference type="EMBL" id="SKA60347.1"/>
    </source>
</evidence>
<sequence length="484" mass="53603">MKMIKKKIISLILIITLILGGFSNNSIFLKLEEVSAASLNQTKATINVGDTLRLHVDGASGSIEWKTSNKKVCDVDGTGLVTPKKRGKAVIKAVINGSETLSCKVKVRACYTISKKSKLMDVGKNKYSKYSSAYVNKYTRDWYLFRSHLEKLEKLGGGTLIVKKGTYNITSVLCIPSNVNIIFKKGAKINKTSNTHTSKFKASKTLFELVPVSKYNKKNWAKKYNGVKNVKIIGEGKNEINMNYYHQGVAVTIFHSTNISISGISFKNINEAHSIELDAGKDINILNCKFSGQKGSNLSREAINLDIPEKFDKTWSACDKTNNDGIVIKNCKFKNLYVGVGSHYYSYNNSANSQIYHNNVTVENCTFNNMKKFGVHALNWANCKVSNCTFDKVSGGKGDVCGIMGRGSQRLDCTGNTFKNIVNSGSEKGFGIKVVDYELGNSSIPRTYPTFVKGSGDEETNYFEKSNNYENVATKAECKIIKKK</sequence>
<dbReference type="InterPro" id="IPR012334">
    <property type="entry name" value="Pectin_lyas_fold"/>
</dbReference>
<dbReference type="SMART" id="SM00710">
    <property type="entry name" value="PbH1"/>
    <property type="match status" value="4"/>
</dbReference>
<proteinExistence type="predicted"/>
<name>A0A1T4V5X5_9FIRM</name>
<dbReference type="Gene3D" id="2.160.20.10">
    <property type="entry name" value="Single-stranded right-handed beta-helix, Pectin lyase-like"/>
    <property type="match status" value="1"/>
</dbReference>
<organism evidence="2 3">
    <name type="scientific">Eubacterium uniforme</name>
    <dbReference type="NCBI Taxonomy" id="39495"/>
    <lineage>
        <taxon>Bacteria</taxon>
        <taxon>Bacillati</taxon>
        <taxon>Bacillota</taxon>
        <taxon>Clostridia</taxon>
        <taxon>Eubacteriales</taxon>
        <taxon>Eubacteriaceae</taxon>
        <taxon>Eubacterium</taxon>
    </lineage>
</organism>
<gene>
    <name evidence="2" type="ORF">SAMN02745111_00255</name>
</gene>
<dbReference type="OrthoDB" id="2795933at2"/>
<dbReference type="SMART" id="SM00635">
    <property type="entry name" value="BID_2"/>
    <property type="match status" value="1"/>
</dbReference>
<evidence type="ECO:0000313" key="3">
    <source>
        <dbReference type="Proteomes" id="UP000190814"/>
    </source>
</evidence>
<dbReference type="InterPro" id="IPR003343">
    <property type="entry name" value="Big_2"/>
</dbReference>
<dbReference type="InterPro" id="IPR011050">
    <property type="entry name" value="Pectin_lyase_fold/virulence"/>
</dbReference>
<dbReference type="InterPro" id="IPR006626">
    <property type="entry name" value="PbH1"/>
</dbReference>
<dbReference type="RefSeq" id="WP_159444243.1">
    <property type="nucleotide sequence ID" value="NZ_FUXZ01000002.1"/>
</dbReference>
<feature type="domain" description="BIG2" evidence="1">
    <location>
        <begin position="33"/>
        <end position="105"/>
    </location>
</feature>
<dbReference type="EMBL" id="FUXZ01000002">
    <property type="protein sequence ID" value="SKA60347.1"/>
    <property type="molecule type" value="Genomic_DNA"/>
</dbReference>
<protein>
    <submittedName>
        <fullName evidence="2">Ig-like domain (Group 2)</fullName>
    </submittedName>
</protein>
<evidence type="ECO:0000259" key="1">
    <source>
        <dbReference type="SMART" id="SM00635"/>
    </source>
</evidence>
<dbReference type="Pfam" id="PF02368">
    <property type="entry name" value="Big_2"/>
    <property type="match status" value="1"/>
</dbReference>
<reference evidence="2 3" key="1">
    <citation type="submission" date="2017-02" db="EMBL/GenBank/DDBJ databases">
        <authorList>
            <person name="Peterson S.W."/>
        </authorList>
    </citation>
    <scope>NUCLEOTIDE SEQUENCE [LARGE SCALE GENOMIC DNA]</scope>
    <source>
        <strain evidence="2 3">ATCC 35992</strain>
    </source>
</reference>
<accession>A0A1T4V5X5</accession>
<dbReference type="STRING" id="39495.SAMN02745111_00255"/>